<dbReference type="PANTHER" id="PTHR43712:SF2">
    <property type="entry name" value="O-METHYLTRANSFERASE CICE"/>
    <property type="match status" value="1"/>
</dbReference>
<dbReference type="AlphaFoldDB" id="A0A3S2U267"/>
<gene>
    <name evidence="6" type="ORF">ENE75_13250</name>
</gene>
<organism evidence="6 7">
    <name type="scientific">Rubrivivax albus</name>
    <dbReference type="NCBI Taxonomy" id="2499835"/>
    <lineage>
        <taxon>Bacteria</taxon>
        <taxon>Pseudomonadati</taxon>
        <taxon>Pseudomonadota</taxon>
        <taxon>Betaproteobacteria</taxon>
        <taxon>Burkholderiales</taxon>
        <taxon>Sphaerotilaceae</taxon>
        <taxon>Rubrivivax</taxon>
    </lineage>
</organism>
<keyword evidence="2 6" id="KW-0808">Transferase</keyword>
<dbReference type="EMBL" id="SACT01000004">
    <property type="protein sequence ID" value="RVT50780.1"/>
    <property type="molecule type" value="Genomic_DNA"/>
</dbReference>
<proteinExistence type="predicted"/>
<evidence type="ECO:0000256" key="3">
    <source>
        <dbReference type="ARBA" id="ARBA00022691"/>
    </source>
</evidence>
<protein>
    <submittedName>
        <fullName evidence="6">Methyltransferase domain-containing protein</fullName>
    </submittedName>
</protein>
<dbReference type="Gene3D" id="1.10.10.10">
    <property type="entry name" value="Winged helix-like DNA-binding domain superfamily/Winged helix DNA-binding domain"/>
    <property type="match status" value="1"/>
</dbReference>
<evidence type="ECO:0000313" key="6">
    <source>
        <dbReference type="EMBL" id="RVT50780.1"/>
    </source>
</evidence>
<dbReference type="InterPro" id="IPR036390">
    <property type="entry name" value="WH_DNA-bd_sf"/>
</dbReference>
<keyword evidence="7" id="KW-1185">Reference proteome</keyword>
<evidence type="ECO:0000256" key="2">
    <source>
        <dbReference type="ARBA" id="ARBA00022679"/>
    </source>
</evidence>
<dbReference type="InterPro" id="IPR016461">
    <property type="entry name" value="COMT-like"/>
</dbReference>
<evidence type="ECO:0000313" key="7">
    <source>
        <dbReference type="Proteomes" id="UP000288178"/>
    </source>
</evidence>
<dbReference type="PROSITE" id="PS51683">
    <property type="entry name" value="SAM_OMT_II"/>
    <property type="match status" value="1"/>
</dbReference>
<dbReference type="GO" id="GO:0032259">
    <property type="term" value="P:methylation"/>
    <property type="evidence" value="ECO:0007669"/>
    <property type="project" value="UniProtKB-KW"/>
</dbReference>
<name>A0A3S2U267_9BURK</name>
<dbReference type="CDD" id="cd02440">
    <property type="entry name" value="AdoMet_MTases"/>
    <property type="match status" value="1"/>
</dbReference>
<dbReference type="Gene3D" id="3.40.50.150">
    <property type="entry name" value="Vaccinia Virus protein VP39"/>
    <property type="match status" value="1"/>
</dbReference>
<evidence type="ECO:0000256" key="1">
    <source>
        <dbReference type="ARBA" id="ARBA00022603"/>
    </source>
</evidence>
<sequence>MALEGGPAIVDTLSASPTRRPDRGASASGWLQVWRERWRDWRNRMVADPAFQRRAAAFGPTRRFVRRDAAALFDLMAGFVYSQVLLSCVRLRLFERLADGPCPVPRLVQATGLDEDALRRLLAAAVAVQLLDWRQGDRVALGRLGAPLPAQPGLLAMVEHHATLYADLADPLALLRRDRPAAMAAYWPYADHGAATAQLAATDVAAYSELMTASQALVTQEVLAAYDLRAHRVLLDVGGGEGAFLVAAAQTAPQLSVRLFDLPAVAQRAQARFDAAGLQGRSRTHGGDFFNDPLPTGADVVSLVRVAFDHPDHRVLQLLRNVRRALPPGGCLLLAEPMAGERGAEAMGDAYFGLYLLAMGRGRPRTADELSALMREAGFTDVRRVRTRMPLQTGLLVAR</sequence>
<dbReference type="Pfam" id="PF00891">
    <property type="entry name" value="Methyltransf_2"/>
    <property type="match status" value="1"/>
</dbReference>
<accession>A0A3S2U267</accession>
<dbReference type="GO" id="GO:0008171">
    <property type="term" value="F:O-methyltransferase activity"/>
    <property type="evidence" value="ECO:0007669"/>
    <property type="project" value="InterPro"/>
</dbReference>
<dbReference type="RefSeq" id="WP_128198806.1">
    <property type="nucleotide sequence ID" value="NZ_SACT01000004.1"/>
</dbReference>
<keyword evidence="1 6" id="KW-0489">Methyltransferase</keyword>
<dbReference type="OrthoDB" id="9766840at2"/>
<dbReference type="InterPro" id="IPR001077">
    <property type="entry name" value="COMT_C"/>
</dbReference>
<feature type="domain" description="O-methyltransferase dimerisation" evidence="5">
    <location>
        <begin position="74"/>
        <end position="135"/>
    </location>
</feature>
<dbReference type="SUPFAM" id="SSF53335">
    <property type="entry name" value="S-adenosyl-L-methionine-dependent methyltransferases"/>
    <property type="match status" value="1"/>
</dbReference>
<dbReference type="InterPro" id="IPR036388">
    <property type="entry name" value="WH-like_DNA-bd_sf"/>
</dbReference>
<evidence type="ECO:0000259" key="4">
    <source>
        <dbReference type="Pfam" id="PF00891"/>
    </source>
</evidence>
<dbReference type="InterPro" id="IPR012967">
    <property type="entry name" value="COMT_dimerisation"/>
</dbReference>
<dbReference type="Pfam" id="PF08100">
    <property type="entry name" value="Dimerisation"/>
    <property type="match status" value="1"/>
</dbReference>
<dbReference type="InterPro" id="IPR029063">
    <property type="entry name" value="SAM-dependent_MTases_sf"/>
</dbReference>
<dbReference type="Proteomes" id="UP000288178">
    <property type="component" value="Unassembled WGS sequence"/>
</dbReference>
<reference evidence="6 7" key="1">
    <citation type="submission" date="2019-01" db="EMBL/GenBank/DDBJ databases">
        <authorList>
            <person name="Chen W.-M."/>
        </authorList>
    </citation>
    <scope>NUCLEOTIDE SEQUENCE [LARGE SCALE GENOMIC DNA]</scope>
    <source>
        <strain evidence="6 7">ICH-3</strain>
    </source>
</reference>
<feature type="domain" description="O-methyltransferase C-terminal" evidence="4">
    <location>
        <begin position="167"/>
        <end position="379"/>
    </location>
</feature>
<evidence type="ECO:0000259" key="5">
    <source>
        <dbReference type="Pfam" id="PF08100"/>
    </source>
</evidence>
<keyword evidence="3" id="KW-0949">S-adenosyl-L-methionine</keyword>
<comment type="caution">
    <text evidence="6">The sequence shown here is derived from an EMBL/GenBank/DDBJ whole genome shotgun (WGS) entry which is preliminary data.</text>
</comment>
<dbReference type="SUPFAM" id="SSF46785">
    <property type="entry name" value="Winged helix' DNA-binding domain"/>
    <property type="match status" value="1"/>
</dbReference>
<dbReference type="PANTHER" id="PTHR43712">
    <property type="entry name" value="PUTATIVE (AFU_ORTHOLOGUE AFUA_4G14580)-RELATED"/>
    <property type="match status" value="1"/>
</dbReference>
<dbReference type="GO" id="GO:0046983">
    <property type="term" value="F:protein dimerization activity"/>
    <property type="evidence" value="ECO:0007669"/>
    <property type="project" value="InterPro"/>
</dbReference>